<evidence type="ECO:0000256" key="1">
    <source>
        <dbReference type="SAM" id="MobiDB-lite"/>
    </source>
</evidence>
<gene>
    <name evidence="3" type="ORF">HN018_20530</name>
</gene>
<dbReference type="Proteomes" id="UP000500767">
    <property type="component" value="Chromosome"/>
</dbReference>
<feature type="region of interest" description="Disordered" evidence="1">
    <location>
        <begin position="1"/>
        <end position="28"/>
    </location>
</feature>
<name>A0A6M8HU83_9PROT</name>
<dbReference type="NCBIfam" id="TIGR01444">
    <property type="entry name" value="fkbM_fam"/>
    <property type="match status" value="1"/>
</dbReference>
<evidence type="ECO:0000313" key="3">
    <source>
        <dbReference type="EMBL" id="QKE92104.1"/>
    </source>
</evidence>
<dbReference type="PANTHER" id="PTHR34203:SF15">
    <property type="entry name" value="SLL1173 PROTEIN"/>
    <property type="match status" value="1"/>
</dbReference>
<dbReference type="EMBL" id="CP053708">
    <property type="protein sequence ID" value="QKE92104.1"/>
    <property type="molecule type" value="Genomic_DNA"/>
</dbReference>
<dbReference type="CDD" id="cd02440">
    <property type="entry name" value="AdoMet_MTases"/>
    <property type="match status" value="1"/>
</dbReference>
<dbReference type="AlphaFoldDB" id="A0A6M8HU83"/>
<dbReference type="InterPro" id="IPR052514">
    <property type="entry name" value="SAM-dependent_MTase"/>
</dbReference>
<accession>A0A6M8HU83</accession>
<organism evidence="3 4">
    <name type="scientific">Lichenicola cladoniae</name>
    <dbReference type="NCBI Taxonomy" id="1484109"/>
    <lineage>
        <taxon>Bacteria</taxon>
        <taxon>Pseudomonadati</taxon>
        <taxon>Pseudomonadota</taxon>
        <taxon>Alphaproteobacteria</taxon>
        <taxon>Acetobacterales</taxon>
        <taxon>Acetobacteraceae</taxon>
        <taxon>Lichenicola</taxon>
    </lineage>
</organism>
<reference evidence="3 4" key="1">
    <citation type="journal article" date="2014" name="World J. Microbiol. Biotechnol.">
        <title>Biodiversity and physiological characteristics of Antarctic and Arctic lichens-associated bacteria.</title>
        <authorList>
            <person name="Lee Y.M."/>
            <person name="Kim E.H."/>
            <person name="Lee H.K."/>
            <person name="Hong S.G."/>
        </authorList>
    </citation>
    <scope>NUCLEOTIDE SEQUENCE [LARGE SCALE GENOMIC DNA]</scope>
    <source>
        <strain evidence="3 4">PAMC 26569</strain>
    </source>
</reference>
<protein>
    <submittedName>
        <fullName evidence="3">FkbM family methyltransferase</fullName>
    </submittedName>
</protein>
<feature type="domain" description="Methyltransferase FkbM" evidence="2">
    <location>
        <begin position="141"/>
        <end position="304"/>
    </location>
</feature>
<dbReference type="KEGG" id="lck:HN018_20530"/>
<dbReference type="Gene3D" id="3.40.50.150">
    <property type="entry name" value="Vaccinia Virus protein VP39"/>
    <property type="match status" value="1"/>
</dbReference>
<keyword evidence="3" id="KW-0808">Transferase</keyword>
<keyword evidence="3" id="KW-0489">Methyltransferase</keyword>
<sequence length="368" mass="39777">MALLQTETGKRLAEPSPPAPMHEPWTGGFSPRATEADIYHCFRLLLGRLPNREEWPGHTARIGEPLDQVVASYAGSLEFSRRGLHRSVALGEVQLAELARFRIYTQDDDASVGHHVREDNYETDVSAVFRHVLRPGSNVLDLGANIGYFTMLSAELVGPTGSVIAVEPNPTNARLIEASRRANGFSQVTIIQVAAGPAPGLLVLHRAHSNGTTSVPPDDVAALLDSETVGCVRADTLVPEGRRIDLIKVDVEGAEYFALSGCTGIIERDRPAIVTEFSPSLMPGISGISGRAYLDWLIGHGYRLRIVMPDGSLRTAEPNAIMAEHAARGTDHLDLLAEPLPMPPKPAAPRRVGLLTRMLQQRNPGAPT</sequence>
<keyword evidence="4" id="KW-1185">Reference proteome</keyword>
<dbReference type="GO" id="GO:0008168">
    <property type="term" value="F:methyltransferase activity"/>
    <property type="evidence" value="ECO:0007669"/>
    <property type="project" value="UniProtKB-KW"/>
</dbReference>
<dbReference type="GO" id="GO:0032259">
    <property type="term" value="P:methylation"/>
    <property type="evidence" value="ECO:0007669"/>
    <property type="project" value="UniProtKB-KW"/>
</dbReference>
<dbReference type="InterPro" id="IPR006342">
    <property type="entry name" value="FkbM_mtfrase"/>
</dbReference>
<evidence type="ECO:0000259" key="2">
    <source>
        <dbReference type="Pfam" id="PF05050"/>
    </source>
</evidence>
<dbReference type="SUPFAM" id="SSF53335">
    <property type="entry name" value="S-adenosyl-L-methionine-dependent methyltransferases"/>
    <property type="match status" value="1"/>
</dbReference>
<evidence type="ECO:0000313" key="4">
    <source>
        <dbReference type="Proteomes" id="UP000500767"/>
    </source>
</evidence>
<dbReference type="InterPro" id="IPR029063">
    <property type="entry name" value="SAM-dependent_MTases_sf"/>
</dbReference>
<dbReference type="RefSeq" id="WP_171833786.1">
    <property type="nucleotide sequence ID" value="NZ_CP053708.1"/>
</dbReference>
<dbReference type="PANTHER" id="PTHR34203">
    <property type="entry name" value="METHYLTRANSFERASE, FKBM FAMILY PROTEIN"/>
    <property type="match status" value="1"/>
</dbReference>
<proteinExistence type="predicted"/>
<dbReference type="Pfam" id="PF05050">
    <property type="entry name" value="Methyltransf_21"/>
    <property type="match status" value="1"/>
</dbReference>